<evidence type="ECO:0000313" key="3">
    <source>
        <dbReference type="Proteomes" id="UP000218022"/>
    </source>
</evidence>
<dbReference type="Gene3D" id="3.40.50.150">
    <property type="entry name" value="Vaccinia Virus protein VP39"/>
    <property type="match status" value="1"/>
</dbReference>
<dbReference type="PANTHER" id="PTHR43591:SF110">
    <property type="entry name" value="RHODANESE DOMAIN-CONTAINING PROTEIN"/>
    <property type="match status" value="1"/>
</dbReference>
<evidence type="ECO:0000313" key="2">
    <source>
        <dbReference type="EMBL" id="PCE23323.1"/>
    </source>
</evidence>
<evidence type="ECO:0000259" key="1">
    <source>
        <dbReference type="Pfam" id="PF08241"/>
    </source>
</evidence>
<accession>A0A2A4ENU0</accession>
<dbReference type="InterPro" id="IPR013216">
    <property type="entry name" value="Methyltransf_11"/>
</dbReference>
<feature type="domain" description="Methyltransferase type 11" evidence="1">
    <location>
        <begin position="52"/>
        <end position="153"/>
    </location>
</feature>
<dbReference type="GO" id="GO:0008757">
    <property type="term" value="F:S-adenosylmethionine-dependent methyltransferase activity"/>
    <property type="evidence" value="ECO:0007669"/>
    <property type="project" value="InterPro"/>
</dbReference>
<dbReference type="RefSeq" id="WP_096725277.1">
    <property type="nucleotide sequence ID" value="NZ_MTZV01000006.1"/>
</dbReference>
<dbReference type="OrthoDB" id="9797252at2"/>
<dbReference type="Proteomes" id="UP000218022">
    <property type="component" value="Unassembled WGS sequence"/>
</dbReference>
<comment type="caution">
    <text evidence="2">The sequence shown here is derived from an EMBL/GenBank/DDBJ whole genome shotgun (WGS) entry which is preliminary data.</text>
</comment>
<dbReference type="CDD" id="cd02440">
    <property type="entry name" value="AdoMet_MTases"/>
    <property type="match status" value="1"/>
</dbReference>
<dbReference type="Pfam" id="PF08241">
    <property type="entry name" value="Methyltransf_11"/>
    <property type="match status" value="1"/>
</dbReference>
<protein>
    <recommendedName>
        <fullName evidence="1">Methyltransferase type 11 domain-containing protein</fullName>
    </recommendedName>
</protein>
<gene>
    <name evidence="2" type="ORF">BWP39_26980</name>
</gene>
<name>A0A2A4ENU0_9BURK</name>
<dbReference type="AlphaFoldDB" id="A0A2A4ENU0"/>
<organism evidence="2 3">
    <name type="scientific">Paraburkholderia acidicola</name>
    <dbReference type="NCBI Taxonomy" id="1912599"/>
    <lineage>
        <taxon>Bacteria</taxon>
        <taxon>Pseudomonadati</taxon>
        <taxon>Pseudomonadota</taxon>
        <taxon>Betaproteobacteria</taxon>
        <taxon>Burkholderiales</taxon>
        <taxon>Burkholderiaceae</taxon>
        <taxon>Paraburkholderia</taxon>
    </lineage>
</organism>
<dbReference type="InterPro" id="IPR029063">
    <property type="entry name" value="SAM-dependent_MTases_sf"/>
</dbReference>
<dbReference type="PANTHER" id="PTHR43591">
    <property type="entry name" value="METHYLTRANSFERASE"/>
    <property type="match status" value="1"/>
</dbReference>
<dbReference type="EMBL" id="MTZV01000006">
    <property type="protein sequence ID" value="PCE23323.1"/>
    <property type="molecule type" value="Genomic_DNA"/>
</dbReference>
<reference evidence="2 3" key="1">
    <citation type="submission" date="2017-01" db="EMBL/GenBank/DDBJ databases">
        <title>Whole-Genome Shotgun Sequencing of Two beta-Proteobacterial Species in Search of the Bulgecin Biosynthetic Cluster.</title>
        <authorList>
            <person name="Horsman M.E."/>
            <person name="Marous D.R."/>
            <person name="Li R."/>
            <person name="Oliver R.A."/>
            <person name="Byun B."/>
            <person name="Emrich S.J."/>
            <person name="Boggess B."/>
            <person name="Townsend C.A."/>
            <person name="Mobashery S."/>
        </authorList>
    </citation>
    <scope>NUCLEOTIDE SEQUENCE [LARGE SCALE GENOMIC DNA]</scope>
    <source>
        <strain evidence="2 3">ATCC 31363</strain>
    </source>
</reference>
<proteinExistence type="predicted"/>
<dbReference type="SUPFAM" id="SSF53335">
    <property type="entry name" value="S-adenosyl-L-methionine-dependent methyltransferases"/>
    <property type="match status" value="1"/>
</dbReference>
<sequence length="314" mass="34416">MEQNQTAGASALLSSLAHSEEWFGPSRNFWWNAEFLDLMSHRWQLAQRRSLLDVGCGQCHWSLLLAPRMAEGVHITAMDRDVKWSGGDAALTSAFATLGATVTFQSGDAHKLPFDDDSFDVVTCQTVLIHLADPLAALQEMKRVVRPGGIVICVEPCNLAHVALSNAATVDLSIDELCDAFRYALICEKGKRAAGEGGLSIGDRLPRLFQLAGFSGIRTWLSDKAAPILPPYLDMETRVNLDELVDAYGDTRSALWERQVNDWTTALNDPEAEAFVARIHATSQEGRHGLQALIDTHCYWDSGATLTYLVSAGK</sequence>